<organism evidence="3 4">
    <name type="scientific">Xenorhabdus kozodoii</name>
    <dbReference type="NCBI Taxonomy" id="351676"/>
    <lineage>
        <taxon>Bacteria</taxon>
        <taxon>Pseudomonadati</taxon>
        <taxon>Pseudomonadota</taxon>
        <taxon>Gammaproteobacteria</taxon>
        <taxon>Enterobacterales</taxon>
        <taxon>Morganellaceae</taxon>
        <taxon>Xenorhabdus</taxon>
    </lineage>
</organism>
<evidence type="ECO:0000259" key="2">
    <source>
        <dbReference type="Pfam" id="PF25136"/>
    </source>
</evidence>
<evidence type="ECO:0000313" key="4">
    <source>
        <dbReference type="Proteomes" id="UP000221101"/>
    </source>
</evidence>
<comment type="caution">
    <text evidence="3">The sequence shown here is derived from an EMBL/GenBank/DDBJ whole genome shotgun (WGS) entry which is preliminary data.</text>
</comment>
<dbReference type="InterPro" id="IPR056725">
    <property type="entry name" value="DUF7823"/>
</dbReference>
<dbReference type="InterPro" id="IPR021361">
    <property type="entry name" value="Tad2-like_dom"/>
</dbReference>
<dbReference type="Pfam" id="PF11195">
    <property type="entry name" value="Tad2-like"/>
    <property type="match status" value="1"/>
</dbReference>
<gene>
    <name evidence="3" type="ORF">Xkoz_00854</name>
</gene>
<dbReference type="Pfam" id="PF25136">
    <property type="entry name" value="DUF7823"/>
    <property type="match status" value="1"/>
</dbReference>
<feature type="domain" description="Thoeris anti-defense 2-like" evidence="1">
    <location>
        <begin position="39"/>
        <end position="103"/>
    </location>
</feature>
<proteinExistence type="predicted"/>
<evidence type="ECO:0000313" key="3">
    <source>
        <dbReference type="EMBL" id="PHM74304.1"/>
    </source>
</evidence>
<accession>A0A2D0LF15</accession>
<protein>
    <submittedName>
        <fullName evidence="3">Uncharacterized protein</fullName>
    </submittedName>
</protein>
<dbReference type="AlphaFoldDB" id="A0A2D0LF15"/>
<name>A0A2D0LF15_9GAMM</name>
<reference evidence="3 4" key="1">
    <citation type="journal article" date="2017" name="Nat. Microbiol.">
        <title>Natural product diversity associated with the nematode symbionts Photorhabdus and Xenorhabdus.</title>
        <authorList>
            <person name="Tobias N.J."/>
            <person name="Wolff H."/>
            <person name="Djahanschiri B."/>
            <person name="Grundmann F."/>
            <person name="Kronenwerth M."/>
            <person name="Shi Y.M."/>
            <person name="Simonyi S."/>
            <person name="Grun P."/>
            <person name="Shapiro-Ilan D."/>
            <person name="Pidot S.J."/>
            <person name="Stinear T.P."/>
            <person name="Ebersberger I."/>
            <person name="Bode H.B."/>
        </authorList>
    </citation>
    <scope>NUCLEOTIDE SEQUENCE [LARGE SCALE GENOMIC DNA]</scope>
    <source>
        <strain evidence="3 4">DSM 17907</strain>
    </source>
</reference>
<dbReference type="Proteomes" id="UP000221101">
    <property type="component" value="Unassembled WGS sequence"/>
</dbReference>
<sequence>MSENNKAEDKKCSFSPDQFKVKVKTTVEIENDVAAPIGSFPWAMIQAYLNKLVGRGSWPANVYLIPKYDDAGDIIYIQQSDTDGSISPWVPAPKDMVACDWELRCMLSFDLILGYSVFNRNYSQGWGYLADDEFSDINIRPFGALTKCQNQIDIENILYFYYFCWEEAQHCTLYLRVSANKDHYQNVINLLKKNLYVLVNGTIYSLGIAAVNDDGDNYKYTVSYNNDDAQKLGAIMKQTGEKKTFCFNWK</sequence>
<keyword evidence="4" id="KW-1185">Reference proteome</keyword>
<dbReference type="RefSeq" id="WP_099140912.1">
    <property type="nucleotide sequence ID" value="NZ_CAWNOR010000086.1"/>
</dbReference>
<evidence type="ECO:0000259" key="1">
    <source>
        <dbReference type="Pfam" id="PF11195"/>
    </source>
</evidence>
<dbReference type="OrthoDB" id="6448141at2"/>
<feature type="domain" description="DUF7823" evidence="2">
    <location>
        <begin position="141"/>
        <end position="250"/>
    </location>
</feature>
<dbReference type="EMBL" id="NJCX01000005">
    <property type="protein sequence ID" value="PHM74304.1"/>
    <property type="molecule type" value="Genomic_DNA"/>
</dbReference>